<name>A0A8T0RSX2_PANVG</name>
<feature type="region of interest" description="Disordered" evidence="1">
    <location>
        <begin position="1"/>
        <end position="128"/>
    </location>
</feature>
<gene>
    <name evidence="2" type="ORF">PVAP13_5NG257400</name>
</gene>
<keyword evidence="3" id="KW-1185">Reference proteome</keyword>
<dbReference type="Proteomes" id="UP000823388">
    <property type="component" value="Chromosome 5N"/>
</dbReference>
<evidence type="ECO:0000313" key="2">
    <source>
        <dbReference type="EMBL" id="KAG2589542.1"/>
    </source>
</evidence>
<reference evidence="2" key="1">
    <citation type="submission" date="2020-05" db="EMBL/GenBank/DDBJ databases">
        <title>WGS assembly of Panicum virgatum.</title>
        <authorList>
            <person name="Lovell J.T."/>
            <person name="Jenkins J."/>
            <person name="Shu S."/>
            <person name="Juenger T.E."/>
            <person name="Schmutz J."/>
        </authorList>
    </citation>
    <scope>NUCLEOTIDE SEQUENCE</scope>
    <source>
        <strain evidence="2">AP13</strain>
    </source>
</reference>
<dbReference type="AlphaFoldDB" id="A0A8T0RSX2"/>
<protein>
    <submittedName>
        <fullName evidence="2">Uncharacterized protein</fullName>
    </submittedName>
</protein>
<sequence>MLLPTPCHVDNPSARRPCDLTPTPRRTGQAAPVRTHPTGPGRPASRRAGPRTPPLSSALTFFPRETPRLHTYDAPPSLPPQPRTAAPRSPASTPPPPASPLPRSWGLRRSPSGRHAAPRGLPRAPLPQTLTLAPGAGQCRCVLCSVGRSVRPPSGPHGPLGSQLRYVECRAVVWVGGLSGHCWETAPAAAELCCIWAGRAWGGTCAGPLHSVVSVPGLTGNVHG</sequence>
<accession>A0A8T0RSX2</accession>
<organism evidence="2 3">
    <name type="scientific">Panicum virgatum</name>
    <name type="common">Blackwell switchgrass</name>
    <dbReference type="NCBI Taxonomy" id="38727"/>
    <lineage>
        <taxon>Eukaryota</taxon>
        <taxon>Viridiplantae</taxon>
        <taxon>Streptophyta</taxon>
        <taxon>Embryophyta</taxon>
        <taxon>Tracheophyta</taxon>
        <taxon>Spermatophyta</taxon>
        <taxon>Magnoliopsida</taxon>
        <taxon>Liliopsida</taxon>
        <taxon>Poales</taxon>
        <taxon>Poaceae</taxon>
        <taxon>PACMAD clade</taxon>
        <taxon>Panicoideae</taxon>
        <taxon>Panicodae</taxon>
        <taxon>Paniceae</taxon>
        <taxon>Panicinae</taxon>
        <taxon>Panicum</taxon>
        <taxon>Panicum sect. Hiantes</taxon>
    </lineage>
</organism>
<evidence type="ECO:0000256" key="1">
    <source>
        <dbReference type="SAM" id="MobiDB-lite"/>
    </source>
</evidence>
<feature type="compositionally biased region" description="Low complexity" evidence="1">
    <location>
        <begin position="113"/>
        <end position="127"/>
    </location>
</feature>
<dbReference type="EMBL" id="CM029046">
    <property type="protein sequence ID" value="KAG2589542.1"/>
    <property type="molecule type" value="Genomic_DNA"/>
</dbReference>
<comment type="caution">
    <text evidence="2">The sequence shown here is derived from an EMBL/GenBank/DDBJ whole genome shotgun (WGS) entry which is preliminary data.</text>
</comment>
<evidence type="ECO:0000313" key="3">
    <source>
        <dbReference type="Proteomes" id="UP000823388"/>
    </source>
</evidence>
<proteinExistence type="predicted"/>